<feature type="region of interest" description="Disordered" evidence="1">
    <location>
        <begin position="13"/>
        <end position="184"/>
    </location>
</feature>
<comment type="caution">
    <text evidence="2">The sequence shown here is derived from an EMBL/GenBank/DDBJ whole genome shotgun (WGS) entry which is preliminary data.</text>
</comment>
<evidence type="ECO:0000313" key="2">
    <source>
        <dbReference type="EMBL" id="RSH86418.1"/>
    </source>
</evidence>
<feature type="compositionally biased region" description="Low complexity" evidence="1">
    <location>
        <begin position="117"/>
        <end position="138"/>
    </location>
</feature>
<dbReference type="EMBL" id="RSCE01000002">
    <property type="protein sequence ID" value="RSH86418.1"/>
    <property type="molecule type" value="Genomic_DNA"/>
</dbReference>
<accession>A0A427Y5R5</accession>
<gene>
    <name evidence="2" type="ORF">EHS24_004668</name>
</gene>
<evidence type="ECO:0000313" key="3">
    <source>
        <dbReference type="Proteomes" id="UP000279236"/>
    </source>
</evidence>
<keyword evidence="3" id="KW-1185">Reference proteome</keyword>
<dbReference type="AlphaFoldDB" id="A0A427Y5R5"/>
<feature type="compositionally biased region" description="Pro residues" evidence="1">
    <location>
        <begin position="169"/>
        <end position="181"/>
    </location>
</feature>
<name>A0A427Y5R5_9TREE</name>
<dbReference type="Proteomes" id="UP000279236">
    <property type="component" value="Unassembled WGS sequence"/>
</dbReference>
<organism evidence="2 3">
    <name type="scientific">Apiotrichum porosum</name>
    <dbReference type="NCBI Taxonomy" id="105984"/>
    <lineage>
        <taxon>Eukaryota</taxon>
        <taxon>Fungi</taxon>
        <taxon>Dikarya</taxon>
        <taxon>Basidiomycota</taxon>
        <taxon>Agaricomycotina</taxon>
        <taxon>Tremellomycetes</taxon>
        <taxon>Trichosporonales</taxon>
        <taxon>Trichosporonaceae</taxon>
        <taxon>Apiotrichum</taxon>
    </lineage>
</organism>
<feature type="compositionally biased region" description="Low complexity" evidence="1">
    <location>
        <begin position="64"/>
        <end position="77"/>
    </location>
</feature>
<sequence length="376" mass="40396">MAPLMIEYGQPVVRIKTERETPAPAPAPPPVRIKTERESTPASTPNRRRRSSATPQSGAGNKAPSPSIPSASRSSTSLVPFHRPPSCAPNSRRPATNSSRRGAHEPTPLRSPSEAPSAAFTRRSRSSTAQSSVGSSDTPGPGIRATPQPRRVPRVNRARQATADKPTAPLSPPTPLAPPLPDGLETALLEGTEALKHVATDDTPDKGVAIMRLSMNDLFRAQAGAVTKILADQATSMLEADGVQLCPPTRALVEQVMNVLLSMVRATYFGSLRGYEVPTALSARTPLDRRQRVWYVSHRQHLEQVFDDEIGRGNVPIEVATEVLSAAHQQWASGAALTQLANAIGTAGPLPSMRSVRSLVSSIVRLSEILIKEYWR</sequence>
<protein>
    <submittedName>
        <fullName evidence="2">Uncharacterized protein</fullName>
    </submittedName>
</protein>
<evidence type="ECO:0000256" key="1">
    <source>
        <dbReference type="SAM" id="MobiDB-lite"/>
    </source>
</evidence>
<reference evidence="2 3" key="1">
    <citation type="submission" date="2018-11" db="EMBL/GenBank/DDBJ databases">
        <title>Genome sequence of Apiotrichum porosum DSM 27194.</title>
        <authorList>
            <person name="Aliyu H."/>
            <person name="Gorte O."/>
            <person name="Ochsenreither K."/>
        </authorList>
    </citation>
    <scope>NUCLEOTIDE SEQUENCE [LARGE SCALE GENOMIC DNA]</scope>
    <source>
        <strain evidence="2 3">DSM 27194</strain>
    </source>
</reference>
<dbReference type="GeneID" id="39589211"/>
<proteinExistence type="predicted"/>
<dbReference type="RefSeq" id="XP_028479203.1">
    <property type="nucleotide sequence ID" value="XM_028620231.1"/>
</dbReference>